<dbReference type="OrthoDB" id="443318at2759"/>
<dbReference type="InParanoid" id="A0A163TIX8"/>
<dbReference type="PANTHER" id="PTHR11802:SF64">
    <property type="entry name" value="CARBOXYPEPTIDASE"/>
    <property type="match status" value="1"/>
</dbReference>
<reference evidence="5" key="1">
    <citation type="submission" date="2016-04" db="EMBL/GenBank/DDBJ databases">
        <authorList>
            <person name="Evans L.H."/>
            <person name="Alamgir A."/>
            <person name="Owens N."/>
            <person name="Weber N.D."/>
            <person name="Virtaneva K."/>
            <person name="Barbian K."/>
            <person name="Babar A."/>
            <person name="Rosenke K."/>
        </authorList>
    </citation>
    <scope>NUCLEOTIDE SEQUENCE [LARGE SCALE GENOMIC DNA]</scope>
    <source>
        <strain evidence="5">CBS 101.48</strain>
    </source>
</reference>
<proteinExistence type="inferred from homology"/>
<keyword evidence="2" id="KW-0378">Hydrolase</keyword>
<dbReference type="GO" id="GO:0004185">
    <property type="term" value="F:serine-type carboxypeptidase activity"/>
    <property type="evidence" value="ECO:0007669"/>
    <property type="project" value="InterPro"/>
</dbReference>
<evidence type="ECO:0008006" key="7">
    <source>
        <dbReference type="Google" id="ProtNLM"/>
    </source>
</evidence>
<dbReference type="InterPro" id="IPR001563">
    <property type="entry name" value="Peptidase_S10"/>
</dbReference>
<name>A0A163TIX8_ABSGL</name>
<evidence type="ECO:0000313" key="6">
    <source>
        <dbReference type="Proteomes" id="UP000078561"/>
    </source>
</evidence>
<dbReference type="SUPFAM" id="SSF53474">
    <property type="entry name" value="alpha/beta-Hydrolases"/>
    <property type="match status" value="1"/>
</dbReference>
<evidence type="ECO:0000256" key="1">
    <source>
        <dbReference type="ARBA" id="ARBA00009431"/>
    </source>
</evidence>
<evidence type="ECO:0000256" key="3">
    <source>
        <dbReference type="ARBA" id="ARBA00023180"/>
    </source>
</evidence>
<dbReference type="Gene3D" id="1.10.287.410">
    <property type="match status" value="1"/>
</dbReference>
<dbReference type="InterPro" id="IPR033124">
    <property type="entry name" value="Ser_caboxypep_his_AS"/>
</dbReference>
<keyword evidence="4" id="KW-0732">Signal</keyword>
<dbReference type="GO" id="GO:0006508">
    <property type="term" value="P:proteolysis"/>
    <property type="evidence" value="ECO:0007669"/>
    <property type="project" value="InterPro"/>
</dbReference>
<evidence type="ECO:0000313" key="5">
    <source>
        <dbReference type="EMBL" id="SAM05262.1"/>
    </source>
</evidence>
<keyword evidence="2" id="KW-0121">Carboxypeptidase</keyword>
<dbReference type="PANTHER" id="PTHR11802">
    <property type="entry name" value="SERINE PROTEASE FAMILY S10 SERINE CARBOXYPEPTIDASE"/>
    <property type="match status" value="1"/>
</dbReference>
<dbReference type="AlphaFoldDB" id="A0A163TIX8"/>
<keyword evidence="6" id="KW-1185">Reference proteome</keyword>
<sequence length="415" mass="46883">MIFHIALLCLLVSVLTSCDAFPALENPRTFSSRLYEEDAVATLSFKQPKLCDPTVVQYSGYIDVDTDEHYFFWFFESRHNPDTAGLTMWLNGGPGCTSMTGLWEEVGPCKVNTEGTKDLYNELGSWNGVTNMLFLDQPANTGFSYGDRLVNSTDKAKLRAYQFLQLFLEAFPKYQKQPFHLFGYILEKNQSPSLPANKRINLESIGIGNGITDVLVQVKLTLAPVTFLGSQYAETMACHSSYGSVLLPSDCEEIRNNTPKCVHLMETCEKTGTVQDCDNATVYCAKYVENIYLRSGRDIYDIRASQDQKSGTEFPKFLNTPHVLKQIGARTKFRHCSTNVYGVHGWTEVFDFKASGDYRGKELKPWLVDGVEAGQIQYGGNLTFIRVYQAGHKVPYYQPKACRQMFINHLNHIPM</sequence>
<dbReference type="EMBL" id="LT554468">
    <property type="protein sequence ID" value="SAM05262.1"/>
    <property type="molecule type" value="Genomic_DNA"/>
</dbReference>
<gene>
    <name evidence="5" type="primary">ABSGL_11137.1 scaffold 12295</name>
</gene>
<accession>A0A163TIX8</accession>
<dbReference type="Proteomes" id="UP000078561">
    <property type="component" value="Unassembled WGS sequence"/>
</dbReference>
<dbReference type="STRING" id="4829.A0A163TIX8"/>
<dbReference type="Gene3D" id="3.40.50.1820">
    <property type="entry name" value="alpha/beta hydrolase"/>
    <property type="match status" value="1"/>
</dbReference>
<dbReference type="GO" id="GO:0000324">
    <property type="term" value="C:fungal-type vacuole"/>
    <property type="evidence" value="ECO:0007669"/>
    <property type="project" value="TreeGrafter"/>
</dbReference>
<protein>
    <recommendedName>
        <fullName evidence="7">Carboxypeptidase</fullName>
    </recommendedName>
</protein>
<comment type="similarity">
    <text evidence="1">Belongs to the peptidase S10 family.</text>
</comment>
<evidence type="ECO:0000256" key="4">
    <source>
        <dbReference type="SAM" id="SignalP"/>
    </source>
</evidence>
<feature type="signal peptide" evidence="4">
    <location>
        <begin position="1"/>
        <end position="20"/>
    </location>
</feature>
<keyword evidence="2" id="KW-0645">Protease</keyword>
<keyword evidence="3" id="KW-0325">Glycoprotein</keyword>
<dbReference type="InterPro" id="IPR029058">
    <property type="entry name" value="AB_hydrolase_fold"/>
</dbReference>
<organism evidence="5">
    <name type="scientific">Absidia glauca</name>
    <name type="common">Pin mould</name>
    <dbReference type="NCBI Taxonomy" id="4829"/>
    <lineage>
        <taxon>Eukaryota</taxon>
        <taxon>Fungi</taxon>
        <taxon>Fungi incertae sedis</taxon>
        <taxon>Mucoromycota</taxon>
        <taxon>Mucoromycotina</taxon>
        <taxon>Mucoromycetes</taxon>
        <taxon>Mucorales</taxon>
        <taxon>Cunninghamellaceae</taxon>
        <taxon>Absidia</taxon>
    </lineage>
</organism>
<feature type="chain" id="PRO_5007846028" description="Carboxypeptidase" evidence="4">
    <location>
        <begin position="21"/>
        <end position="415"/>
    </location>
</feature>
<dbReference type="PROSITE" id="PS00560">
    <property type="entry name" value="CARBOXYPEPT_SER_HIS"/>
    <property type="match status" value="1"/>
</dbReference>
<evidence type="ECO:0000256" key="2">
    <source>
        <dbReference type="ARBA" id="ARBA00022645"/>
    </source>
</evidence>
<dbReference type="PRINTS" id="PR00724">
    <property type="entry name" value="CRBOXYPTASEC"/>
</dbReference>
<dbReference type="Pfam" id="PF00450">
    <property type="entry name" value="Peptidase_S10"/>
    <property type="match status" value="2"/>
</dbReference>